<dbReference type="Proteomes" id="UP001732720">
    <property type="component" value="Chromosome 18"/>
</dbReference>
<proteinExistence type="predicted"/>
<organism evidence="1 2">
    <name type="scientific">Castor canadensis</name>
    <name type="common">American beaver</name>
    <dbReference type="NCBI Taxonomy" id="51338"/>
    <lineage>
        <taxon>Eukaryota</taxon>
        <taxon>Metazoa</taxon>
        <taxon>Chordata</taxon>
        <taxon>Craniata</taxon>
        <taxon>Vertebrata</taxon>
        <taxon>Euteleostomi</taxon>
        <taxon>Mammalia</taxon>
        <taxon>Eutheria</taxon>
        <taxon>Euarchontoglires</taxon>
        <taxon>Glires</taxon>
        <taxon>Rodentia</taxon>
        <taxon>Castorimorpha</taxon>
        <taxon>Castoridae</taxon>
        <taxon>Castor</taxon>
    </lineage>
</organism>
<keyword evidence="1" id="KW-1185">Reference proteome</keyword>
<evidence type="ECO:0000313" key="2">
    <source>
        <dbReference type="RefSeq" id="XP_073916610.1"/>
    </source>
</evidence>
<accession>A0AC58LHI0</accession>
<sequence length="442" mass="47845">MRQQPAGAGSMGSPGAAAGWGLLDYKTEKYVMTRNWRVGVLQRLLQLGVVAYVVGWALIAKKGYQERDLDPQISVITKLKGVSVTRIKELENRLWDVADFVKPPQHPSVPLANCWADEDCPEGETGTHSHGIKTGQCVVFNTTHNTCEIRSWCPVESGSAPTRPLLAQATNFTLFIKNTVTFSKFNFSKTNALDTWDATYFKHCRYDPHSNPYCPVFRIGDLVTAAGGDFNDLALLRCAVCRVALWASVSTGIVTWMTGALTAGPTTLSSCRRGATTSGQPVTGGRPQVWRHAACSSCMESASISSLLGRQGNSGSYLQPSQWALAQPGWVWSPSSVTCCCCMWIEKPISTGGQSMRKQKPQRRPATLHGPNQTSFDTHEPGFPTIFVSAPAPTSATAGILTPMQSGPVCVLTPTCLLVPEDCSHSCCGVGRVRVLTWETQG</sequence>
<name>A0AC58LHI0_CASCN</name>
<reference evidence="2" key="1">
    <citation type="submission" date="2025-08" db="UniProtKB">
        <authorList>
            <consortium name="RefSeq"/>
        </authorList>
    </citation>
    <scope>IDENTIFICATION</scope>
</reference>
<protein>
    <submittedName>
        <fullName evidence="2">P2X purinoceptor 6 isoform X5</fullName>
    </submittedName>
</protein>
<evidence type="ECO:0000313" key="1">
    <source>
        <dbReference type="Proteomes" id="UP001732720"/>
    </source>
</evidence>
<dbReference type="RefSeq" id="XP_073916610.1">
    <property type="nucleotide sequence ID" value="XM_074060509.1"/>
</dbReference>
<gene>
    <name evidence="2" type="primary">P2rx6</name>
</gene>